<feature type="compositionally biased region" description="Basic residues" evidence="1">
    <location>
        <begin position="185"/>
        <end position="195"/>
    </location>
</feature>
<feature type="compositionally biased region" description="Polar residues" evidence="1">
    <location>
        <begin position="205"/>
        <end position="214"/>
    </location>
</feature>
<evidence type="ECO:0000313" key="2">
    <source>
        <dbReference type="EMBL" id="KAF2965593.1"/>
    </source>
</evidence>
<proteinExistence type="predicted"/>
<dbReference type="OrthoDB" id="4769252at2759"/>
<accession>A0A7C8MPK5</accession>
<dbReference type="AlphaFoldDB" id="A0A7C8MPK5"/>
<dbReference type="EMBL" id="WUBL01000111">
    <property type="protein sequence ID" value="KAF2965593.1"/>
    <property type="molecule type" value="Genomic_DNA"/>
</dbReference>
<feature type="region of interest" description="Disordered" evidence="1">
    <location>
        <begin position="1"/>
        <end position="46"/>
    </location>
</feature>
<feature type="region of interest" description="Disordered" evidence="1">
    <location>
        <begin position="153"/>
        <end position="234"/>
    </location>
</feature>
<feature type="compositionally biased region" description="Basic residues" evidence="1">
    <location>
        <begin position="1"/>
        <end position="12"/>
    </location>
</feature>
<comment type="caution">
    <text evidence="2">The sequence shown here is derived from an EMBL/GenBank/DDBJ whole genome shotgun (WGS) entry which is preliminary data.</text>
</comment>
<keyword evidence="3" id="KW-1185">Reference proteome</keyword>
<sequence>MPRHNSRHHSRSSRTNARGLPRARRRMNEHDNEFSATGNETHTGSDSLHYLQQGLSALSWNRDAMVVPHPDNSISLDPAMPVPGYRAPETNDDSTFSSNPYYSYSPSRWEDSLIAYRGNSHDYPQEPVLPTTSPIDRNSTSLVGDVYSQTGSTLSGYHGDQGWTVPEVSDETSEEGSPTGQMPRTSRRLSMRARHGSGVELDTSLYDNEVTTSTNREDVRSDSSGGTTTPVDRDQYLDACMSGDVPWSPEFLHQAPRYHYQF</sequence>
<evidence type="ECO:0000256" key="1">
    <source>
        <dbReference type="SAM" id="MobiDB-lite"/>
    </source>
</evidence>
<dbReference type="Proteomes" id="UP000481858">
    <property type="component" value="Unassembled WGS sequence"/>
</dbReference>
<gene>
    <name evidence="2" type="ORF">GQX73_g7980</name>
</gene>
<name>A0A7C8MPK5_9PEZI</name>
<dbReference type="InParanoid" id="A0A7C8MPK5"/>
<feature type="compositionally biased region" description="Polar residues" evidence="1">
    <location>
        <begin position="34"/>
        <end position="46"/>
    </location>
</feature>
<reference evidence="2 3" key="1">
    <citation type="submission" date="2019-12" db="EMBL/GenBank/DDBJ databases">
        <title>Draft genome sequence of the ascomycete Xylaria multiplex DSM 110363.</title>
        <authorList>
            <person name="Buettner E."/>
            <person name="Kellner H."/>
        </authorList>
    </citation>
    <scope>NUCLEOTIDE SEQUENCE [LARGE SCALE GENOMIC DNA]</scope>
    <source>
        <strain evidence="2 3">DSM 110363</strain>
    </source>
</reference>
<evidence type="ECO:0000313" key="3">
    <source>
        <dbReference type="Proteomes" id="UP000481858"/>
    </source>
</evidence>
<organism evidence="2 3">
    <name type="scientific">Xylaria multiplex</name>
    <dbReference type="NCBI Taxonomy" id="323545"/>
    <lineage>
        <taxon>Eukaryota</taxon>
        <taxon>Fungi</taxon>
        <taxon>Dikarya</taxon>
        <taxon>Ascomycota</taxon>
        <taxon>Pezizomycotina</taxon>
        <taxon>Sordariomycetes</taxon>
        <taxon>Xylariomycetidae</taxon>
        <taxon>Xylariales</taxon>
        <taxon>Xylariaceae</taxon>
        <taxon>Xylaria</taxon>
    </lineage>
</organism>
<feature type="compositionally biased region" description="Polar residues" evidence="1">
    <location>
        <begin position="175"/>
        <end position="184"/>
    </location>
</feature>
<protein>
    <submittedName>
        <fullName evidence="2">Uncharacterized protein</fullName>
    </submittedName>
</protein>